<dbReference type="EMBL" id="QQZZ01000087">
    <property type="protein sequence ID" value="RMZ44305.1"/>
    <property type="molecule type" value="Genomic_DNA"/>
</dbReference>
<protein>
    <recommendedName>
        <fullName evidence="3">Transcription factor domain-containing protein</fullName>
    </recommendedName>
</protein>
<dbReference type="AlphaFoldDB" id="A0AB74CCV7"/>
<proteinExistence type="predicted"/>
<comment type="caution">
    <text evidence="1">The sequence shown here is derived from an EMBL/GenBank/DDBJ whole genome shotgun (WGS) entry which is preliminary data.</text>
</comment>
<accession>A0AB74CCV7</accession>
<evidence type="ECO:0008006" key="3">
    <source>
        <dbReference type="Google" id="ProtNLM"/>
    </source>
</evidence>
<sequence length="277" mass="31448">MKISADAAAKYWYILKTANIRHYKIRGQKQTTSQASIVKSITLVDITAEGVSHLFLRKSLSVPYPNEQLSIQEDVEQLLAPDGCWYAGNESLFLPSIYTALLKGGVEIAPFMVTAMLMYATRHIESTGQTHPMSTDKVTLPLKTPDVPFVWDSEVELSLFEEVPRLDGICNLYLSERRVLHGQPGPIKDGTPDLVHFCVQHKQLRLDSEAQLMFYLYMAWYYSKDDKRPYTMGFLSFCTSGLLLGTTKADRDKIFSHIIHLIYGKPHQGHHNRHTVS</sequence>
<evidence type="ECO:0000313" key="1">
    <source>
        <dbReference type="EMBL" id="RMZ44305.1"/>
    </source>
</evidence>
<organism evidence="1 2">
    <name type="scientific">Aspergillus flavus</name>
    <dbReference type="NCBI Taxonomy" id="5059"/>
    <lineage>
        <taxon>Eukaryota</taxon>
        <taxon>Fungi</taxon>
        <taxon>Dikarya</taxon>
        <taxon>Ascomycota</taxon>
        <taxon>Pezizomycotina</taxon>
        <taxon>Eurotiomycetes</taxon>
        <taxon>Eurotiomycetidae</taxon>
        <taxon>Eurotiales</taxon>
        <taxon>Aspergillaceae</taxon>
        <taxon>Aspergillus</taxon>
        <taxon>Aspergillus subgen. Circumdati</taxon>
    </lineage>
</organism>
<evidence type="ECO:0000313" key="2">
    <source>
        <dbReference type="Proteomes" id="UP000275480"/>
    </source>
</evidence>
<reference evidence="1 2" key="1">
    <citation type="submission" date="2018-07" db="EMBL/GenBank/DDBJ databases">
        <title>Identification of spontaneous genetic mutation associated with occurrence of a yellow conidial color mutant of Aspergillus flavus.</title>
        <authorList>
            <person name="Chang P.-K."/>
            <person name="Mack B.M."/>
            <person name="Scharfenstein L."/>
            <person name="Gilbert M.K."/>
        </authorList>
    </citation>
    <scope>NUCLEOTIDE SEQUENCE [LARGE SCALE GENOMIC DNA]</scope>
    <source>
        <strain evidence="1 2">CA14</strain>
    </source>
</reference>
<dbReference type="Proteomes" id="UP000275480">
    <property type="component" value="Unassembled WGS sequence"/>
</dbReference>
<name>A0AB74CCV7_ASPFL</name>
<gene>
    <name evidence="1" type="ORF">CA14_004010</name>
</gene>